<evidence type="ECO:0000256" key="1">
    <source>
        <dbReference type="ARBA" id="ARBA00022884"/>
    </source>
</evidence>
<dbReference type="EMBL" id="CAJOBC010081917">
    <property type="protein sequence ID" value="CAF4277658.1"/>
    <property type="molecule type" value="Genomic_DNA"/>
</dbReference>
<dbReference type="AlphaFoldDB" id="A0A815JR47"/>
<keyword evidence="5" id="KW-1185">Reference proteome</keyword>
<keyword evidence="1" id="KW-0694">RNA-binding</keyword>
<accession>A0A815JR47</accession>
<dbReference type="GO" id="GO:0003723">
    <property type="term" value="F:RNA binding"/>
    <property type="evidence" value="ECO:0007669"/>
    <property type="project" value="UniProtKB-KW"/>
</dbReference>
<organism evidence="3 5">
    <name type="scientific">Didymodactylos carnosus</name>
    <dbReference type="NCBI Taxonomy" id="1234261"/>
    <lineage>
        <taxon>Eukaryota</taxon>
        <taxon>Metazoa</taxon>
        <taxon>Spiralia</taxon>
        <taxon>Gnathifera</taxon>
        <taxon>Rotifera</taxon>
        <taxon>Eurotatoria</taxon>
        <taxon>Bdelloidea</taxon>
        <taxon>Philodinida</taxon>
        <taxon>Philodinidae</taxon>
        <taxon>Didymodactylos</taxon>
    </lineage>
</organism>
<protein>
    <recommendedName>
        <fullName evidence="2">RRM domain-containing protein</fullName>
    </recommendedName>
</protein>
<dbReference type="InterPro" id="IPR000504">
    <property type="entry name" value="RRM_dom"/>
</dbReference>
<sequence length="235" mass="25776">GYEGSLLKVTNKNGKNLSPVGFVTFATRADAEAAKQELTGVRFDPDLPATLRLEFAKSNTKVQKPKHPHNNALTAGQQYIQIPQELGAAFFPTEAWGQPLTFDLGPAGLHHPALLGLHGPHIPGLGHPMSSGMTQLQQTNPSMAVANATTIHQIETSTTNSQQTFVQNDINNNNVVVRPIISQQQSILSTLNTNDIVDSTEKQEPLSQIRVIEIKRTLDENSIEQEQYGNKRSRR</sequence>
<dbReference type="SUPFAM" id="SSF54928">
    <property type="entry name" value="RNA-binding domain, RBD"/>
    <property type="match status" value="1"/>
</dbReference>
<reference evidence="3" key="1">
    <citation type="submission" date="2021-02" db="EMBL/GenBank/DDBJ databases">
        <authorList>
            <person name="Nowell W R."/>
        </authorList>
    </citation>
    <scope>NUCLEOTIDE SEQUENCE</scope>
</reference>
<dbReference type="OrthoDB" id="431169at2759"/>
<evidence type="ECO:0000313" key="5">
    <source>
        <dbReference type="Proteomes" id="UP000663829"/>
    </source>
</evidence>
<dbReference type="PANTHER" id="PTHR10501">
    <property type="entry name" value="U1 SMALL NUCLEAR RIBONUCLEOPROTEIN A/U2 SMALL NUCLEAR RIBONUCLEOPROTEIN B"/>
    <property type="match status" value="1"/>
</dbReference>
<dbReference type="InterPro" id="IPR012677">
    <property type="entry name" value="Nucleotide-bd_a/b_plait_sf"/>
</dbReference>
<evidence type="ECO:0000259" key="2">
    <source>
        <dbReference type="Pfam" id="PF00076"/>
    </source>
</evidence>
<comment type="caution">
    <text evidence="3">The sequence shown here is derived from an EMBL/GenBank/DDBJ whole genome shotgun (WGS) entry which is preliminary data.</text>
</comment>
<dbReference type="Pfam" id="PF00076">
    <property type="entry name" value="RRM_1"/>
    <property type="match status" value="1"/>
</dbReference>
<evidence type="ECO:0000313" key="4">
    <source>
        <dbReference type="EMBL" id="CAF4277658.1"/>
    </source>
</evidence>
<dbReference type="Proteomes" id="UP000681722">
    <property type="component" value="Unassembled WGS sequence"/>
</dbReference>
<evidence type="ECO:0000313" key="3">
    <source>
        <dbReference type="EMBL" id="CAF1382399.1"/>
    </source>
</evidence>
<proteinExistence type="predicted"/>
<dbReference type="EMBL" id="CAJNOQ010016514">
    <property type="protein sequence ID" value="CAF1382399.1"/>
    <property type="molecule type" value="Genomic_DNA"/>
</dbReference>
<dbReference type="Gene3D" id="3.30.70.330">
    <property type="match status" value="1"/>
</dbReference>
<dbReference type="InterPro" id="IPR035979">
    <property type="entry name" value="RBD_domain_sf"/>
</dbReference>
<dbReference type="Proteomes" id="UP000663829">
    <property type="component" value="Unassembled WGS sequence"/>
</dbReference>
<feature type="non-terminal residue" evidence="3">
    <location>
        <position position="235"/>
    </location>
</feature>
<feature type="domain" description="RRM" evidence="2">
    <location>
        <begin position="8"/>
        <end position="43"/>
    </location>
</feature>
<gene>
    <name evidence="3" type="ORF">GPM918_LOCUS32393</name>
    <name evidence="4" type="ORF">SRO942_LOCUS33063</name>
</gene>
<name>A0A815JR47_9BILA</name>